<dbReference type="OrthoDB" id="10005682at2759"/>
<dbReference type="EMBL" id="CACRXK020004368">
    <property type="protein sequence ID" value="CAB4002477.1"/>
    <property type="molecule type" value="Genomic_DNA"/>
</dbReference>
<comment type="caution">
    <text evidence="1">The sequence shown here is derived from an EMBL/GenBank/DDBJ whole genome shotgun (WGS) entry which is preliminary data.</text>
</comment>
<reference evidence="1" key="1">
    <citation type="submission" date="2020-04" db="EMBL/GenBank/DDBJ databases">
        <authorList>
            <person name="Alioto T."/>
            <person name="Alioto T."/>
            <person name="Gomez Garrido J."/>
        </authorList>
    </citation>
    <scope>NUCLEOTIDE SEQUENCE</scope>
    <source>
        <strain evidence="1">A484AB</strain>
    </source>
</reference>
<dbReference type="PANTHER" id="PTHR47526:SF3">
    <property type="entry name" value="PHD-TYPE DOMAIN-CONTAINING PROTEIN"/>
    <property type="match status" value="1"/>
</dbReference>
<proteinExistence type="predicted"/>
<dbReference type="PANTHER" id="PTHR47526">
    <property type="entry name" value="ATP-DEPENDENT DNA HELICASE"/>
    <property type="match status" value="1"/>
</dbReference>
<organism evidence="1 2">
    <name type="scientific">Paramuricea clavata</name>
    <name type="common">Red gorgonian</name>
    <name type="synonym">Violescent sea-whip</name>
    <dbReference type="NCBI Taxonomy" id="317549"/>
    <lineage>
        <taxon>Eukaryota</taxon>
        <taxon>Metazoa</taxon>
        <taxon>Cnidaria</taxon>
        <taxon>Anthozoa</taxon>
        <taxon>Octocorallia</taxon>
        <taxon>Malacalcyonacea</taxon>
        <taxon>Plexauridae</taxon>
        <taxon>Paramuricea</taxon>
    </lineage>
</organism>
<dbReference type="Proteomes" id="UP001152795">
    <property type="component" value="Unassembled WGS sequence"/>
</dbReference>
<name>A0A6S7HGC5_PARCT</name>
<dbReference type="AlphaFoldDB" id="A0A6S7HGC5"/>
<evidence type="ECO:0000313" key="1">
    <source>
        <dbReference type="EMBL" id="CAB4002477.1"/>
    </source>
</evidence>
<protein>
    <submittedName>
        <fullName evidence="1">Partial</fullName>
    </submittedName>
</protein>
<keyword evidence="2" id="KW-1185">Reference proteome</keyword>
<sequence length="115" mass="13372">MASYNVDKLNAEVKKRYKGKLEMIGMIKCPYMLPGDVWANDPTKWPALEYPEVYSYLIETPGVFTKEAMNNRKSLEAHNQFRSGWVRTIFHYDIPATKFVIMKANVNPSQRLNEP</sequence>
<evidence type="ECO:0000313" key="2">
    <source>
        <dbReference type="Proteomes" id="UP001152795"/>
    </source>
</evidence>
<accession>A0A6S7HGC5</accession>
<gene>
    <name evidence="1" type="ORF">PACLA_8A041107</name>
</gene>